<name>A0A8J2PEH5_9HEXA</name>
<feature type="transmembrane region" description="Helical" evidence="1">
    <location>
        <begin position="69"/>
        <end position="90"/>
    </location>
</feature>
<dbReference type="Pfam" id="PF00909">
    <property type="entry name" value="Ammonium_transp"/>
    <property type="match status" value="1"/>
</dbReference>
<evidence type="ECO:0000256" key="1">
    <source>
        <dbReference type="SAM" id="Phobius"/>
    </source>
</evidence>
<dbReference type="PANTHER" id="PTHR43029:SF1">
    <property type="entry name" value="AMMONIUM TRANSPORTER AMTB-LIKE DOMAIN-CONTAINING PROTEIN"/>
    <property type="match status" value="1"/>
</dbReference>
<evidence type="ECO:0000313" key="4">
    <source>
        <dbReference type="Proteomes" id="UP000708208"/>
    </source>
</evidence>
<dbReference type="PANTHER" id="PTHR43029">
    <property type="entry name" value="AMMONIUM TRANSPORTER MEP2"/>
    <property type="match status" value="1"/>
</dbReference>
<evidence type="ECO:0000313" key="3">
    <source>
        <dbReference type="EMBL" id="CAG7826152.1"/>
    </source>
</evidence>
<dbReference type="GO" id="GO:0005886">
    <property type="term" value="C:plasma membrane"/>
    <property type="evidence" value="ECO:0007669"/>
    <property type="project" value="TreeGrafter"/>
</dbReference>
<feature type="domain" description="Ammonium transporter AmtB-like" evidence="2">
    <location>
        <begin position="38"/>
        <end position="90"/>
    </location>
</feature>
<dbReference type="EMBL" id="CAJVCH010538768">
    <property type="protein sequence ID" value="CAG7826152.1"/>
    <property type="molecule type" value="Genomic_DNA"/>
</dbReference>
<dbReference type="InterPro" id="IPR024041">
    <property type="entry name" value="NH4_transpt_AmtB-like_dom"/>
</dbReference>
<sequence length="92" mass="9898">VEEVGNFTTTVLTSLNSTEAPVPESMARPEYAPGDITWVLASTTLVCLMTPGLGFFYSGMAKSKNALHILILCLCSLVIVSIQVGFLIVYKN</sequence>
<proteinExistence type="predicted"/>
<dbReference type="Proteomes" id="UP000708208">
    <property type="component" value="Unassembled WGS sequence"/>
</dbReference>
<keyword evidence="4" id="KW-1185">Reference proteome</keyword>
<reference evidence="3" key="1">
    <citation type="submission" date="2021-06" db="EMBL/GenBank/DDBJ databases">
        <authorList>
            <person name="Hodson N. C."/>
            <person name="Mongue J. A."/>
            <person name="Jaron S. K."/>
        </authorList>
    </citation>
    <scope>NUCLEOTIDE SEQUENCE</scope>
</reference>
<feature type="non-terminal residue" evidence="3">
    <location>
        <position position="1"/>
    </location>
</feature>
<dbReference type="GO" id="GO:0008519">
    <property type="term" value="F:ammonium channel activity"/>
    <property type="evidence" value="ECO:0007669"/>
    <property type="project" value="InterPro"/>
</dbReference>
<keyword evidence="1" id="KW-1133">Transmembrane helix</keyword>
<organism evidence="3 4">
    <name type="scientific">Allacma fusca</name>
    <dbReference type="NCBI Taxonomy" id="39272"/>
    <lineage>
        <taxon>Eukaryota</taxon>
        <taxon>Metazoa</taxon>
        <taxon>Ecdysozoa</taxon>
        <taxon>Arthropoda</taxon>
        <taxon>Hexapoda</taxon>
        <taxon>Collembola</taxon>
        <taxon>Symphypleona</taxon>
        <taxon>Sminthuridae</taxon>
        <taxon>Allacma</taxon>
    </lineage>
</organism>
<dbReference type="AlphaFoldDB" id="A0A8J2PEH5"/>
<dbReference type="OrthoDB" id="534912at2759"/>
<protein>
    <recommendedName>
        <fullName evidence="2">Ammonium transporter AmtB-like domain-containing protein</fullName>
    </recommendedName>
</protein>
<accession>A0A8J2PEH5</accession>
<evidence type="ECO:0000259" key="2">
    <source>
        <dbReference type="Pfam" id="PF00909"/>
    </source>
</evidence>
<keyword evidence="1" id="KW-0472">Membrane</keyword>
<comment type="caution">
    <text evidence="3">The sequence shown here is derived from an EMBL/GenBank/DDBJ whole genome shotgun (WGS) entry which is preliminary data.</text>
</comment>
<gene>
    <name evidence="3" type="ORF">AFUS01_LOCUS36220</name>
</gene>
<feature type="transmembrane region" description="Helical" evidence="1">
    <location>
        <begin position="36"/>
        <end position="57"/>
    </location>
</feature>
<dbReference type="InterPro" id="IPR001905">
    <property type="entry name" value="Ammonium_transpt"/>
</dbReference>
<keyword evidence="1" id="KW-0812">Transmembrane</keyword>